<dbReference type="Proteomes" id="UP000617734">
    <property type="component" value="Unassembled WGS sequence"/>
</dbReference>
<feature type="domain" description="AMP-dependent synthetase/ligase" evidence="1">
    <location>
        <begin position="48"/>
        <end position="419"/>
    </location>
</feature>
<dbReference type="SUPFAM" id="SSF56801">
    <property type="entry name" value="Acetyl-CoA synthetase-like"/>
    <property type="match status" value="1"/>
</dbReference>
<evidence type="ECO:0000259" key="2">
    <source>
        <dbReference type="Pfam" id="PF13193"/>
    </source>
</evidence>
<dbReference type="PANTHER" id="PTHR43767">
    <property type="entry name" value="LONG-CHAIN-FATTY-ACID--COA LIGASE"/>
    <property type="match status" value="1"/>
</dbReference>
<accession>A0A919FPN4</accession>
<dbReference type="Gene3D" id="3.40.50.980">
    <property type="match status" value="2"/>
</dbReference>
<evidence type="ECO:0000313" key="4">
    <source>
        <dbReference type="Proteomes" id="UP000617734"/>
    </source>
</evidence>
<dbReference type="Pfam" id="PF00501">
    <property type="entry name" value="AMP-binding"/>
    <property type="match status" value="1"/>
</dbReference>
<dbReference type="Gene3D" id="2.30.38.10">
    <property type="entry name" value="Luciferase, Domain 3"/>
    <property type="match status" value="1"/>
</dbReference>
<keyword evidence="3" id="KW-0436">Ligase</keyword>
<evidence type="ECO:0000259" key="1">
    <source>
        <dbReference type="Pfam" id="PF00501"/>
    </source>
</evidence>
<dbReference type="GeneID" id="95353400"/>
<protein>
    <submittedName>
        <fullName evidence="3">Fatty acid--CoA ligase</fullName>
    </submittedName>
</protein>
<evidence type="ECO:0000313" key="3">
    <source>
        <dbReference type="EMBL" id="GHH70116.1"/>
    </source>
</evidence>
<dbReference type="RefSeq" id="WP_190211278.1">
    <property type="nucleotide sequence ID" value="NZ_BNBO01000013.1"/>
</dbReference>
<dbReference type="AlphaFoldDB" id="A0A919FPN4"/>
<dbReference type="Gene3D" id="3.30.300.30">
    <property type="match status" value="1"/>
</dbReference>
<dbReference type="PROSITE" id="PS00455">
    <property type="entry name" value="AMP_BINDING"/>
    <property type="match status" value="1"/>
</dbReference>
<organism evidence="3 4">
    <name type="scientific">Kitasatospora indigofera</name>
    <dbReference type="NCBI Taxonomy" id="67307"/>
    <lineage>
        <taxon>Bacteria</taxon>
        <taxon>Bacillati</taxon>
        <taxon>Actinomycetota</taxon>
        <taxon>Actinomycetes</taxon>
        <taxon>Kitasatosporales</taxon>
        <taxon>Streptomycetaceae</taxon>
        <taxon>Kitasatospora</taxon>
    </lineage>
</organism>
<sequence>MTSDSLRSVTRVQAALSAPGMPFAVTATRSGPRYTGGPATLRDLLDATRAHGERPFLVTAGGALGYAEHHARVAALAHHLLDAYGLRPGQRVVIAMRNLPEWQIAFWAVQAAGLVAVPLNAWWEERELAYALDDCGPALVVADQERAERMRPWFTHRAGAGPRLLTVGDRPRPGADRFEDLPAPAPGADLPDVPLDPGGDATLIYTSGTTGRPKAVAATRSAWCAALLGPRFFAATAVLSAGGDLAGVPPQTTLMTYPFFHVAAFSTLLPLMANGGTAVLMHRWDPAEALRLVDRHRVTMFVGVPTTALGLLDAADRAGAGLPTLRVVSTGGAAAPPGLAARITARFGGRVEARNGYGLTETCGGVLANLGARYREHPDSVGRPCPAVEVRIAGPDGSALPDGEVGELLLRGQPLFRGYAGDPEATAAAFSDGWFRTGDLARLRDGEVYIVDRLKDMVVRGGENVYCVEVEGVLCDHPAVADAAVVGVPHPLLGEEVAAVVVLRTGAAPDRDGLRSHVAGRLAAFKVPAHLVFHPGPLPRNPTGKLLKPALREQVAALLPG</sequence>
<proteinExistence type="predicted"/>
<feature type="domain" description="AMP-binding enzyme C-terminal" evidence="2">
    <location>
        <begin position="469"/>
        <end position="545"/>
    </location>
</feature>
<dbReference type="InterPro" id="IPR020845">
    <property type="entry name" value="AMP-binding_CS"/>
</dbReference>
<dbReference type="InterPro" id="IPR045851">
    <property type="entry name" value="AMP-bd_C_sf"/>
</dbReference>
<reference evidence="3" key="1">
    <citation type="journal article" date="2014" name="Int. J. Syst. Evol. Microbiol.">
        <title>Complete genome sequence of Corynebacterium casei LMG S-19264T (=DSM 44701T), isolated from a smear-ripened cheese.</title>
        <authorList>
            <consortium name="US DOE Joint Genome Institute (JGI-PGF)"/>
            <person name="Walter F."/>
            <person name="Albersmeier A."/>
            <person name="Kalinowski J."/>
            <person name="Ruckert C."/>
        </authorList>
    </citation>
    <scope>NUCLEOTIDE SEQUENCE</scope>
    <source>
        <strain evidence="3">JCM 4646</strain>
    </source>
</reference>
<name>A0A919FPN4_9ACTN</name>
<dbReference type="EMBL" id="BNBO01000013">
    <property type="protein sequence ID" value="GHH70116.1"/>
    <property type="molecule type" value="Genomic_DNA"/>
</dbReference>
<reference evidence="3" key="2">
    <citation type="submission" date="2020-09" db="EMBL/GenBank/DDBJ databases">
        <authorList>
            <person name="Sun Q."/>
            <person name="Ohkuma M."/>
        </authorList>
    </citation>
    <scope>NUCLEOTIDE SEQUENCE</scope>
    <source>
        <strain evidence="3">JCM 4646</strain>
    </source>
</reference>
<dbReference type="InterPro" id="IPR000873">
    <property type="entry name" value="AMP-dep_synth/lig_dom"/>
</dbReference>
<keyword evidence="4" id="KW-1185">Reference proteome</keyword>
<dbReference type="Pfam" id="PF13193">
    <property type="entry name" value="AMP-binding_C"/>
    <property type="match status" value="1"/>
</dbReference>
<dbReference type="PANTHER" id="PTHR43767:SF1">
    <property type="entry name" value="NONRIBOSOMAL PEPTIDE SYNTHASE PES1 (EUROFUNG)-RELATED"/>
    <property type="match status" value="1"/>
</dbReference>
<comment type="caution">
    <text evidence="3">The sequence shown here is derived from an EMBL/GenBank/DDBJ whole genome shotgun (WGS) entry which is preliminary data.</text>
</comment>
<dbReference type="InterPro" id="IPR025110">
    <property type="entry name" value="AMP-bd_C"/>
</dbReference>
<dbReference type="InterPro" id="IPR050237">
    <property type="entry name" value="ATP-dep_AMP-bd_enzyme"/>
</dbReference>
<dbReference type="GO" id="GO:0016878">
    <property type="term" value="F:acid-thiol ligase activity"/>
    <property type="evidence" value="ECO:0007669"/>
    <property type="project" value="UniProtKB-ARBA"/>
</dbReference>
<gene>
    <name evidence="3" type="ORF">GCM10018781_29540</name>
</gene>